<comment type="caution">
    <text evidence="1">The sequence shown here is derived from an EMBL/GenBank/DDBJ whole genome shotgun (WGS) entry which is preliminary data.</text>
</comment>
<dbReference type="RefSeq" id="WP_100162595.1">
    <property type="nucleotide sequence ID" value="NZ_PGTB01000037.1"/>
</dbReference>
<protein>
    <recommendedName>
        <fullName evidence="3">DUF4276 domain-containing protein</fullName>
    </recommendedName>
</protein>
<organism evidence="1 2">
    <name type="scientific">Pseudooceanicola lipolyticus</name>
    <dbReference type="NCBI Taxonomy" id="2029104"/>
    <lineage>
        <taxon>Bacteria</taxon>
        <taxon>Pseudomonadati</taxon>
        <taxon>Pseudomonadota</taxon>
        <taxon>Alphaproteobacteria</taxon>
        <taxon>Rhodobacterales</taxon>
        <taxon>Paracoccaceae</taxon>
        <taxon>Pseudooceanicola</taxon>
    </lineage>
</organism>
<evidence type="ECO:0008006" key="3">
    <source>
        <dbReference type="Google" id="ProtNLM"/>
    </source>
</evidence>
<dbReference type="Proteomes" id="UP000231553">
    <property type="component" value="Unassembled WGS sequence"/>
</dbReference>
<name>A0A2M8J1A6_9RHOB</name>
<dbReference type="AlphaFoldDB" id="A0A2M8J1A6"/>
<gene>
    <name evidence="1" type="ORF">CVM52_11265</name>
</gene>
<keyword evidence="2" id="KW-1185">Reference proteome</keyword>
<sequence length="219" mass="24734">MTYISWGLYVEGRTDADYFNVLIPRMITHLLRGSDGPISLVPDLPAHTFGIPRLNLDAITEKVCEGSEAFHLFFVHGDTGGRAVAEQLEHRTCALCERIQASCDFRRDRCIVIAPNRETEAWTLADISAVRRVFGFTADAHLNNIPTTPTQVEHIQDPKRVTQEFLEVVSGTARRKRLRWPFENIAQEQNIDLLLQVPSFRTFSEALKVALRGVGHPNI</sequence>
<evidence type="ECO:0000313" key="2">
    <source>
        <dbReference type="Proteomes" id="UP000231553"/>
    </source>
</evidence>
<dbReference type="EMBL" id="PGTB01000037">
    <property type="protein sequence ID" value="PJE36569.1"/>
    <property type="molecule type" value="Genomic_DNA"/>
</dbReference>
<reference evidence="1 2" key="1">
    <citation type="journal article" date="2018" name="Int. J. Syst. Evol. Microbiol.">
        <title>Pseudooceanicola lipolyticus sp. nov., a marine alphaproteobacterium, reclassification of Oceanicola flagellatus as Pseudooceanicola flagellatus comb. nov. and emended description of the genus Pseudooceanicola.</title>
        <authorList>
            <person name="Huang M.-M."/>
            <person name="Guo L.-L."/>
            <person name="Wu Y.-H."/>
            <person name="Lai Q.-L."/>
            <person name="Shao Z.-Z."/>
            <person name="Wang C.-S."/>
            <person name="Wu M."/>
            <person name="Xu X.-W."/>
        </authorList>
    </citation>
    <scope>NUCLEOTIDE SEQUENCE [LARGE SCALE GENOMIC DNA]</scope>
    <source>
        <strain evidence="1 2">157</strain>
    </source>
</reference>
<proteinExistence type="predicted"/>
<accession>A0A2M8J1A6</accession>
<evidence type="ECO:0000313" key="1">
    <source>
        <dbReference type="EMBL" id="PJE36569.1"/>
    </source>
</evidence>
<dbReference type="OrthoDB" id="7596770at2"/>